<sequence>MALQRIDTLYSALALNGNVIPTFTTANTFIGNTSNRVGNVFATAFNANSTSTFANIIPNANVTANIGSSTAWFNTFFGVSTQARYADLAENYRSDANYAAGTVLEFGGSEEVTLAEDGTRAVAGVVSTHPAYLMNGGLVGENIVSLALVGRVPCKVRGKIKKGDMLVSGGNGYARPDNSPQLGAVIGKALEDFDGVDGIIEVVVGRV</sequence>
<proteinExistence type="predicted"/>
<reference evidence="1" key="1">
    <citation type="submission" date="2020-04" db="EMBL/GenBank/DDBJ databases">
        <authorList>
            <person name="Chiriac C."/>
            <person name="Salcher M."/>
            <person name="Ghai R."/>
            <person name="Kavagutti S V."/>
        </authorList>
    </citation>
    <scope>NUCLEOTIDE SEQUENCE</scope>
</reference>
<protein>
    <submittedName>
        <fullName evidence="1">Uncharacterized protein</fullName>
    </submittedName>
</protein>
<dbReference type="Gene3D" id="2.40.300.10">
    <property type="entry name" value="Head decoration protein D"/>
    <property type="match status" value="1"/>
</dbReference>
<accession>A0A6J5LM99</accession>
<evidence type="ECO:0000313" key="1">
    <source>
        <dbReference type="EMBL" id="CAB4132879.1"/>
    </source>
</evidence>
<organism evidence="1">
    <name type="scientific">uncultured Caudovirales phage</name>
    <dbReference type="NCBI Taxonomy" id="2100421"/>
    <lineage>
        <taxon>Viruses</taxon>
        <taxon>Duplodnaviria</taxon>
        <taxon>Heunggongvirae</taxon>
        <taxon>Uroviricota</taxon>
        <taxon>Caudoviricetes</taxon>
        <taxon>Peduoviridae</taxon>
        <taxon>Maltschvirus</taxon>
        <taxon>Maltschvirus maltsch</taxon>
    </lineage>
</organism>
<name>A0A6J5LM99_9CAUD</name>
<dbReference type="EMBL" id="LR796274">
    <property type="protein sequence ID" value="CAB4132879.1"/>
    <property type="molecule type" value="Genomic_DNA"/>
</dbReference>
<gene>
    <name evidence="1" type="ORF">UFOVP257_13</name>
</gene>